<dbReference type="GO" id="GO:0012505">
    <property type="term" value="C:endomembrane system"/>
    <property type="evidence" value="ECO:0007669"/>
    <property type="project" value="UniProtKB-SubCell"/>
</dbReference>
<evidence type="ECO:0000256" key="6">
    <source>
        <dbReference type="SAM" id="Phobius"/>
    </source>
</evidence>
<dbReference type="WBParaSite" id="BXY_0091200.1">
    <property type="protein sequence ID" value="BXY_0091200.1"/>
    <property type="gene ID" value="BXY_0091200"/>
</dbReference>
<dbReference type="PANTHER" id="PTHR23510">
    <property type="entry name" value="INNER MEMBRANE TRANSPORT PROTEIN YAJR"/>
    <property type="match status" value="1"/>
</dbReference>
<feature type="transmembrane region" description="Helical" evidence="6">
    <location>
        <begin position="40"/>
        <end position="58"/>
    </location>
</feature>
<protein>
    <submittedName>
        <fullName evidence="8">MFS domain-containing protein</fullName>
    </submittedName>
</protein>
<feature type="transmembrane region" description="Helical" evidence="6">
    <location>
        <begin position="337"/>
        <end position="357"/>
    </location>
</feature>
<feature type="transmembrane region" description="Helical" evidence="6">
    <location>
        <begin position="78"/>
        <end position="98"/>
    </location>
</feature>
<dbReference type="GO" id="GO:0005765">
    <property type="term" value="C:lysosomal membrane"/>
    <property type="evidence" value="ECO:0007669"/>
    <property type="project" value="TreeGrafter"/>
</dbReference>
<evidence type="ECO:0000256" key="3">
    <source>
        <dbReference type="ARBA" id="ARBA00022692"/>
    </source>
</evidence>
<feature type="transmembrane region" description="Helical" evidence="6">
    <location>
        <begin position="110"/>
        <end position="129"/>
    </location>
</feature>
<dbReference type="Pfam" id="PF07690">
    <property type="entry name" value="MFS_1"/>
    <property type="match status" value="1"/>
</dbReference>
<dbReference type="GO" id="GO:0022857">
    <property type="term" value="F:transmembrane transporter activity"/>
    <property type="evidence" value="ECO:0007669"/>
    <property type="project" value="InterPro"/>
</dbReference>
<evidence type="ECO:0000313" key="8">
    <source>
        <dbReference type="WBParaSite" id="BXY_0091200.1"/>
    </source>
</evidence>
<reference evidence="8" key="1">
    <citation type="submission" date="2016-11" db="UniProtKB">
        <authorList>
            <consortium name="WormBaseParasite"/>
        </authorList>
    </citation>
    <scope>IDENTIFICATION</scope>
</reference>
<feature type="transmembrane region" description="Helical" evidence="6">
    <location>
        <begin position="396"/>
        <end position="421"/>
    </location>
</feature>
<dbReference type="InterPro" id="IPR011701">
    <property type="entry name" value="MFS"/>
</dbReference>
<feature type="transmembrane region" description="Helical" evidence="6">
    <location>
        <begin position="172"/>
        <end position="194"/>
    </location>
</feature>
<feature type="transmembrane region" description="Helical" evidence="6">
    <location>
        <begin position="214"/>
        <end position="233"/>
    </location>
</feature>
<evidence type="ECO:0000256" key="2">
    <source>
        <dbReference type="ARBA" id="ARBA00022448"/>
    </source>
</evidence>
<evidence type="ECO:0000256" key="1">
    <source>
        <dbReference type="ARBA" id="ARBA00004127"/>
    </source>
</evidence>
<name>A0A1I7RJN0_BURXY</name>
<accession>A0A1I7RJN0</accession>
<dbReference type="Gene3D" id="1.20.1250.20">
    <property type="entry name" value="MFS general substrate transporter like domains"/>
    <property type="match status" value="1"/>
</dbReference>
<dbReference type="InterPro" id="IPR051068">
    <property type="entry name" value="MFS_Domain-Containing_Protein"/>
</dbReference>
<feature type="transmembrane region" description="Helical" evidence="6">
    <location>
        <begin position="461"/>
        <end position="481"/>
    </location>
</feature>
<keyword evidence="5 6" id="KW-0472">Membrane</keyword>
<evidence type="ECO:0000256" key="5">
    <source>
        <dbReference type="ARBA" id="ARBA00023136"/>
    </source>
</evidence>
<evidence type="ECO:0000256" key="4">
    <source>
        <dbReference type="ARBA" id="ARBA00022989"/>
    </source>
</evidence>
<organism evidence="7 8">
    <name type="scientific">Bursaphelenchus xylophilus</name>
    <name type="common">Pinewood nematode worm</name>
    <name type="synonym">Aphelenchoides xylophilus</name>
    <dbReference type="NCBI Taxonomy" id="6326"/>
    <lineage>
        <taxon>Eukaryota</taxon>
        <taxon>Metazoa</taxon>
        <taxon>Ecdysozoa</taxon>
        <taxon>Nematoda</taxon>
        <taxon>Chromadorea</taxon>
        <taxon>Rhabditida</taxon>
        <taxon>Tylenchina</taxon>
        <taxon>Tylenchomorpha</taxon>
        <taxon>Aphelenchoidea</taxon>
        <taxon>Aphelenchoididae</taxon>
        <taxon>Bursaphelenchus</taxon>
    </lineage>
</organism>
<evidence type="ECO:0000313" key="7">
    <source>
        <dbReference type="Proteomes" id="UP000095284"/>
    </source>
</evidence>
<feature type="transmembrane region" description="Helical" evidence="6">
    <location>
        <begin position="141"/>
        <end position="160"/>
    </location>
</feature>
<dbReference type="InterPro" id="IPR036259">
    <property type="entry name" value="MFS_trans_sf"/>
</dbReference>
<proteinExistence type="predicted"/>
<keyword evidence="2" id="KW-0813">Transport</keyword>
<keyword evidence="4 6" id="KW-1133">Transmembrane helix</keyword>
<dbReference type="CDD" id="cd17326">
    <property type="entry name" value="MFS_MFSD8"/>
    <property type="match status" value="1"/>
</dbReference>
<keyword evidence="3 6" id="KW-0812">Transmembrane</keyword>
<dbReference type="Proteomes" id="UP000095284">
    <property type="component" value="Unplaced"/>
</dbReference>
<comment type="subcellular location">
    <subcellularLocation>
        <location evidence="1">Endomembrane system</location>
        <topology evidence="1">Multi-pass membrane protein</topology>
    </subcellularLocation>
</comment>
<dbReference type="eggNOG" id="KOG2325">
    <property type="taxonomic scope" value="Eukaryota"/>
</dbReference>
<dbReference type="AlphaFoldDB" id="A0A1I7RJN0"/>
<sequence>MVRSELTVNSIDSGCDGGDECSTNSRSSGKKESASNRTPWKSVILMGVVAMFTSLQYSTYLGSMWPHLKQLDPSIDEAFFGTAASFYPLGQILFSPVFGWWSNHIKSIKIPLIVAMSVECLGNVVYIFMQTSPSAAKWMFMGARFICGIGTSNVGLMKAYASTASTDQDRAAAIATVMGFFAIGLIVGPLVQLVLTPVGESGLQISTNFDLNMYTLPAFVSCIINITAIVLLFDMFEEKYGGLAEKRSSEESTEELPPFDKLGLFVCFVANFAQMFMFGTIETLSTPIAMTLFALSRKEAVQVVSIVHGIKSAFDLAMNGAFAVFNVGKWVNQRLACLIGFIGMGLFYVITFPYPFIPGNLKTYRKSAYLNSTIEPVGCDVESLHWCEYTHPVNFWLYYISFVIFIGWCFSLVSIAMFTVFSQLIGPRRQSTHHGFMQMTGSTGRMVGPSSISYMYKYQGIYQAWVLDMGVMFGTAVLWAATYKRLKPLISKAD</sequence>
<dbReference type="PANTHER" id="PTHR23510:SF3">
    <property type="entry name" value="MAJOR FACILITATOR SUPERFAMILY DOMAIN-CONTAINING PROTEIN 8"/>
    <property type="match status" value="1"/>
</dbReference>
<dbReference type="SUPFAM" id="SSF103473">
    <property type="entry name" value="MFS general substrate transporter"/>
    <property type="match status" value="1"/>
</dbReference>